<gene>
    <name evidence="3" type="ORF">cyc_00483</name>
</gene>
<dbReference type="Proteomes" id="UP000095192">
    <property type="component" value="Unassembled WGS sequence"/>
</dbReference>
<evidence type="ECO:0008006" key="5">
    <source>
        <dbReference type="Google" id="ProtNLM"/>
    </source>
</evidence>
<dbReference type="VEuPathDB" id="ToxoDB:cyc_00483"/>
<dbReference type="EMBL" id="JROU02001859">
    <property type="protein sequence ID" value="OEH74985.1"/>
    <property type="molecule type" value="Genomic_DNA"/>
</dbReference>
<dbReference type="VEuPathDB" id="ToxoDB:LOC34617659"/>
<keyword evidence="2" id="KW-1133">Transmembrane helix</keyword>
<keyword evidence="2" id="KW-0472">Membrane</keyword>
<feature type="transmembrane region" description="Helical" evidence="2">
    <location>
        <begin position="107"/>
        <end position="128"/>
    </location>
</feature>
<reference evidence="3 4" key="1">
    <citation type="journal article" date="2016" name="BMC Genomics">
        <title>Comparative genomics reveals Cyclospora cayetanensis possesses coccidia-like metabolism and invasion components but unique surface antigens.</title>
        <authorList>
            <person name="Liu S."/>
            <person name="Wang L."/>
            <person name="Zheng H."/>
            <person name="Xu Z."/>
            <person name="Roellig D.M."/>
            <person name="Li N."/>
            <person name="Frace M.A."/>
            <person name="Tang K."/>
            <person name="Arrowood M.J."/>
            <person name="Moss D.M."/>
            <person name="Zhang L."/>
            <person name="Feng Y."/>
            <person name="Xiao L."/>
        </authorList>
    </citation>
    <scope>NUCLEOTIDE SEQUENCE [LARGE SCALE GENOMIC DNA]</scope>
    <source>
        <strain evidence="3 4">CHN_HEN01</strain>
    </source>
</reference>
<feature type="compositionally biased region" description="Polar residues" evidence="1">
    <location>
        <begin position="27"/>
        <end position="41"/>
    </location>
</feature>
<evidence type="ECO:0000256" key="2">
    <source>
        <dbReference type="SAM" id="Phobius"/>
    </source>
</evidence>
<feature type="compositionally biased region" description="Polar residues" evidence="1">
    <location>
        <begin position="59"/>
        <end position="79"/>
    </location>
</feature>
<accession>A0A1D3CUW9</accession>
<sequence>MKWSKHIGPDHKSAAGRMNTENETETRSVFSDLPSTSSAWHSTEDEASPITLGERPFTEGSTFASTSTHWDPSPSSGASTETLMVATAGVPPSNALRSAPKAFGPRGIVASLLSFILAAALITAATMATRKVVHGKQPPVESLVAKKQKPPKPKPKLTLDLTKDEEISFPKRPEGAYSYFGPAPDIKVSSDQQSIQRYEAALGAASVQLSQAWNSASSIVQEAFCKHFMPRLKEGVTVPAPLAMFERHAEALRSTSIGEQSSTTEKRNYVARLLLVTSVLHAASARISSLTELETFCKNTGMGSVLLGIKAVPLPSAEQLSSIGKGEEANTAKVSYSRFLDLVQDCHAPDKSSGARSNQGIPEVLAMRLVNVLKSEMLHEQHNTRVTKAFDMLLDALGRESPSHKASLVNRSGFLMSPGNRPFSTPAFEFALAELGKLNKDHAVSPRDIASWSHSWTVHGVLSILQWLEAKECQWLDNKRNDKEEATQVFQELWVGTHVPAHDLYSLAVALL</sequence>
<organism evidence="3 4">
    <name type="scientific">Cyclospora cayetanensis</name>
    <dbReference type="NCBI Taxonomy" id="88456"/>
    <lineage>
        <taxon>Eukaryota</taxon>
        <taxon>Sar</taxon>
        <taxon>Alveolata</taxon>
        <taxon>Apicomplexa</taxon>
        <taxon>Conoidasida</taxon>
        <taxon>Coccidia</taxon>
        <taxon>Eucoccidiorida</taxon>
        <taxon>Eimeriorina</taxon>
        <taxon>Eimeriidae</taxon>
        <taxon>Cyclospora</taxon>
    </lineage>
</organism>
<protein>
    <recommendedName>
        <fullName evidence="5">Transmembrane protein</fullName>
    </recommendedName>
</protein>
<keyword evidence="2" id="KW-0812">Transmembrane</keyword>
<evidence type="ECO:0000313" key="4">
    <source>
        <dbReference type="Proteomes" id="UP000095192"/>
    </source>
</evidence>
<comment type="caution">
    <text evidence="3">The sequence shown here is derived from an EMBL/GenBank/DDBJ whole genome shotgun (WGS) entry which is preliminary data.</text>
</comment>
<dbReference type="InParanoid" id="A0A1D3CUW9"/>
<evidence type="ECO:0000256" key="1">
    <source>
        <dbReference type="SAM" id="MobiDB-lite"/>
    </source>
</evidence>
<evidence type="ECO:0000313" key="3">
    <source>
        <dbReference type="EMBL" id="OEH74985.1"/>
    </source>
</evidence>
<keyword evidence="4" id="KW-1185">Reference proteome</keyword>
<dbReference type="AlphaFoldDB" id="A0A1D3CUW9"/>
<feature type="region of interest" description="Disordered" evidence="1">
    <location>
        <begin position="1"/>
        <end position="79"/>
    </location>
</feature>
<name>A0A1D3CUW9_9EIME</name>
<proteinExistence type="predicted"/>